<accession>A0A813IMU4</accession>
<dbReference type="EMBL" id="CAJNNW010012221">
    <property type="protein sequence ID" value="CAE8654093.1"/>
    <property type="molecule type" value="Genomic_DNA"/>
</dbReference>
<dbReference type="InterPro" id="IPR016024">
    <property type="entry name" value="ARM-type_fold"/>
</dbReference>
<reference evidence="1" key="1">
    <citation type="submission" date="2021-02" db="EMBL/GenBank/DDBJ databases">
        <authorList>
            <person name="Dougan E. K."/>
            <person name="Rhodes N."/>
            <person name="Thang M."/>
            <person name="Chan C."/>
        </authorList>
    </citation>
    <scope>NUCLEOTIDE SEQUENCE</scope>
</reference>
<gene>
    <name evidence="1" type="ORF">PGLA2088_LOCUS10796</name>
</gene>
<comment type="caution">
    <text evidence="1">The sequence shown here is derived from an EMBL/GenBank/DDBJ whole genome shotgun (WGS) entry which is preliminary data.</text>
</comment>
<proteinExistence type="predicted"/>
<dbReference type="Gene3D" id="1.25.10.10">
    <property type="entry name" value="Leucine-rich Repeat Variant"/>
    <property type="match status" value="1"/>
</dbReference>
<evidence type="ECO:0000313" key="2">
    <source>
        <dbReference type="Proteomes" id="UP000626109"/>
    </source>
</evidence>
<feature type="non-terminal residue" evidence="1">
    <location>
        <position position="1"/>
    </location>
</feature>
<organism evidence="1 2">
    <name type="scientific">Polarella glacialis</name>
    <name type="common">Dinoflagellate</name>
    <dbReference type="NCBI Taxonomy" id="89957"/>
    <lineage>
        <taxon>Eukaryota</taxon>
        <taxon>Sar</taxon>
        <taxon>Alveolata</taxon>
        <taxon>Dinophyceae</taxon>
        <taxon>Suessiales</taxon>
        <taxon>Suessiaceae</taxon>
        <taxon>Polarella</taxon>
    </lineage>
</organism>
<sequence>LGRLLRPLPPAVRQQLEAELAAVARPLSLLAVLQGAGCDVAVRQLAGVLLARQLPSCWPSLVASECELLRAGMLSTLTSLGEGSEDSQALVRRVADCAACVALCIASVGNVVWTELFLWMRSAAAGGLSASDSGQWAQRRAFLHLLESLLVSTPWKSLLEPHLAELSELLCRMALSVACEADVALQAPAGSRAVALACAKHAVEVLGSLGAALVRSEEAARSFYKGPVATVLLSDTVVGSESLCEAALEALARAAGADELLLADATFYDVQPPGLPPAELCGAVRLALGAALAQRGDRRQLALRLLHCIADSHSRLLVTCTAAGRLSAEQVLRTLVEAVAPDEALVRSDEHEGAASELQLVLSLPKPPLLQSGVRSLVNYSAEYGLLSRIAKRLPDRLVLPVVYRSACRSLACANELDGSSDDKELAAAAKAAAGLAAVRAVMPSCAAAVRKQLHRVARLVLRGLADPALHPVAFALTADLCGLVPAETRCGSARLADRLLPPLLQQLRGMQVRDRAFPQ</sequence>
<evidence type="ECO:0000313" key="1">
    <source>
        <dbReference type="EMBL" id="CAE8654093.1"/>
    </source>
</evidence>
<dbReference type="Proteomes" id="UP000626109">
    <property type="component" value="Unassembled WGS sequence"/>
</dbReference>
<dbReference type="SUPFAM" id="SSF48371">
    <property type="entry name" value="ARM repeat"/>
    <property type="match status" value="1"/>
</dbReference>
<dbReference type="AlphaFoldDB" id="A0A813IMU4"/>
<feature type="non-terminal residue" evidence="1">
    <location>
        <position position="520"/>
    </location>
</feature>
<name>A0A813IMU4_POLGL</name>
<dbReference type="InterPro" id="IPR011989">
    <property type="entry name" value="ARM-like"/>
</dbReference>
<protein>
    <submittedName>
        <fullName evidence="1">Uncharacterized protein</fullName>
    </submittedName>
</protein>